<dbReference type="AlphaFoldDB" id="Q11JU2"/>
<dbReference type="Gene3D" id="1.10.530.10">
    <property type="match status" value="1"/>
</dbReference>
<comment type="similarity">
    <text evidence="1">Belongs to the virb1 family.</text>
</comment>
<evidence type="ECO:0000313" key="4">
    <source>
        <dbReference type="EMBL" id="ABG62333.1"/>
    </source>
</evidence>
<dbReference type="InterPro" id="IPR023346">
    <property type="entry name" value="Lysozyme-like_dom_sf"/>
</dbReference>
<accession>Q11JU2</accession>
<dbReference type="InterPro" id="IPR008258">
    <property type="entry name" value="Transglycosylase_SLT_dom_1"/>
</dbReference>
<evidence type="ECO:0000256" key="1">
    <source>
        <dbReference type="ARBA" id="ARBA00009387"/>
    </source>
</evidence>
<organism evidence="4">
    <name type="scientific">Chelativorans sp. (strain BNC1)</name>
    <dbReference type="NCBI Taxonomy" id="266779"/>
    <lineage>
        <taxon>Bacteria</taxon>
        <taxon>Pseudomonadati</taxon>
        <taxon>Pseudomonadota</taxon>
        <taxon>Alphaproteobacteria</taxon>
        <taxon>Hyphomicrobiales</taxon>
        <taxon>Phyllobacteriaceae</taxon>
        <taxon>Chelativorans</taxon>
    </lineage>
</organism>
<dbReference type="CAZy" id="GH23">
    <property type="family name" value="Glycoside Hydrolase Family 23"/>
</dbReference>
<dbReference type="PROSITE" id="PS51257">
    <property type="entry name" value="PROKAR_LIPOPROTEIN"/>
    <property type="match status" value="1"/>
</dbReference>
<sequence length="231" mass="24616" precursor="true">MQRPGSIWILLMALVPAAVLASCAGGSEKAQTVSEGQQAATPPARVTVARWDGVAGADGYTRLALDAVRRNGSALVSNVPEDVSRYCPGYEKANADDRASFWVGLLSALAKWESNFKPAVTFTEPDIYDASGNNVISRGLLQLSFESANAYGCGLRTADDLHDPGTNLTCGVKILSRLVTRSGVIASDGRPWRGAAAYWSPFRDQAKRADIQSWTSRQSYCSQVVAGEGAL</sequence>
<dbReference type="EMBL" id="CP000390">
    <property type="protein sequence ID" value="ABG62333.1"/>
    <property type="molecule type" value="Genomic_DNA"/>
</dbReference>
<gene>
    <name evidence="4" type="ordered locus">Meso_0936</name>
</gene>
<dbReference type="eggNOG" id="COG0741">
    <property type="taxonomic scope" value="Bacteria"/>
</dbReference>
<keyword evidence="2" id="KW-0732">Signal</keyword>
<name>Q11JU2_CHESB</name>
<dbReference type="STRING" id="266779.Meso_0936"/>
<dbReference type="SUPFAM" id="SSF53955">
    <property type="entry name" value="Lysozyme-like"/>
    <property type="match status" value="1"/>
</dbReference>
<feature type="chain" id="PRO_5004180196" evidence="2">
    <location>
        <begin position="22"/>
        <end position="231"/>
    </location>
</feature>
<evidence type="ECO:0000256" key="2">
    <source>
        <dbReference type="SAM" id="SignalP"/>
    </source>
</evidence>
<evidence type="ECO:0000259" key="3">
    <source>
        <dbReference type="Pfam" id="PF01464"/>
    </source>
</evidence>
<feature type="signal peptide" evidence="2">
    <location>
        <begin position="1"/>
        <end position="21"/>
    </location>
</feature>
<dbReference type="CDD" id="cd00254">
    <property type="entry name" value="LT-like"/>
    <property type="match status" value="1"/>
</dbReference>
<reference evidence="4" key="1">
    <citation type="submission" date="2006-06" db="EMBL/GenBank/DDBJ databases">
        <title>Complete sequence of chromosome of Chelativorans sp. BNC1.</title>
        <authorList>
            <consortium name="US DOE Joint Genome Institute"/>
            <person name="Copeland A."/>
            <person name="Lucas S."/>
            <person name="Lapidus A."/>
            <person name="Barry K."/>
            <person name="Detter J.C."/>
            <person name="Glavina del Rio T."/>
            <person name="Hammon N."/>
            <person name="Israni S."/>
            <person name="Dalin E."/>
            <person name="Tice H."/>
            <person name="Pitluck S."/>
            <person name="Chertkov O."/>
            <person name="Brettin T."/>
            <person name="Bruce D."/>
            <person name="Han C."/>
            <person name="Tapia R."/>
            <person name="Gilna P."/>
            <person name="Schmutz J."/>
            <person name="Larimer F."/>
            <person name="Land M."/>
            <person name="Hauser L."/>
            <person name="Kyrpides N."/>
            <person name="Mikhailova N."/>
            <person name="Richardson P."/>
        </authorList>
    </citation>
    <scope>NUCLEOTIDE SEQUENCE</scope>
    <source>
        <strain evidence="4">BNC1</strain>
    </source>
</reference>
<dbReference type="HOGENOM" id="CLU_079068_1_0_5"/>
<feature type="domain" description="Transglycosylase SLT" evidence="3">
    <location>
        <begin position="97"/>
        <end position="198"/>
    </location>
</feature>
<dbReference type="KEGG" id="mes:Meso_0936"/>
<protein>
    <submittedName>
        <fullName evidence="4">Lytic transglycosylase, catalytic</fullName>
    </submittedName>
</protein>
<dbReference type="Pfam" id="PF01464">
    <property type="entry name" value="SLT"/>
    <property type="match status" value="1"/>
</dbReference>
<proteinExistence type="inferred from homology"/>